<dbReference type="AlphaFoldDB" id="A0AB39D8S2"/>
<proteinExistence type="predicted"/>
<sequence>MSIQLIERLKRACEADPSLQPLAAQWAFDQQLIGKALQNIAVQFPHYSRHDESHSVQILTNIERVLGSERIEQLSGTDVWLMLEAAYLHDVGMVVSQQQKQQDWSSEEFRNFVRQESALNSDIGLDAISAALQSGNLFQIGINPALLITRIFYTLAEFYRRKHPERSSEIARAPKDTIGLDSPRNELIPSRLFALLGDICAMHGRDHASVLELPHVASGLGRDAIHPRYIACMLRLGDLLDLDDNRFCPVMLSVAGELPAKTHAHIDKHRGVRHLRIDSRRIEVHSVCTTYEGYVESESWFEYLRSEIAWQMAHWADIVPNERLGLLPTIGRVVTELTGYELIDNRSRPNFDFSRDRVFELLQGAGVYKSERDALRELVQNAVDATLILAWLKHGEGERDGLAPEKTIYQHDNPYGHKVQTLLGRLPIKIDILQNDDAGTAKTHPMTLRITDLGIGIGREDLAAMTRVGASYRETWKRGVYERMPVWMRPSGAFGIGLQSLFLVTDEISFQSRSLISRESLQLRMTNPVGDERGSIYIKKVLDTHTYSESGTRVQLNLKKNFIDSLQTRRAPFEHFDPIIPREVDYFSGVFSHLPVPVLVNGEVRGDSKLTSLQWHYINEHCAAVAFDLDETSRSGALLFFKGQQVSSFGNLLELPCRVYVDVFGDAEELLSVNRRAFRNTKVLERVQAAIAVAAVQALGKTSHDDHRALLSTLLLALEKPITDEYLQVRWLEPSDTSNYARRYCYVKNATANTFPTMGELLKGDAKLYHAFGDYSPRYLLVKGRRISSVDNSLSIFIKAIIHQGYRGYIDTVTHEGVAIGWDKTRDAWDIDALRKLLLESNIPGLRLALPVTQAFAQLASFRWTPRVGELSRSPFCPNREYMYSPFIVENGKVTTSKLDELVVWTFAHRADPIVTVEEIRRCYQDFIVLVDQAMHDEPSWANVIGYNV</sequence>
<accession>A0AB39D8S2</accession>
<protein>
    <recommendedName>
        <fullName evidence="1">HD-CE domain-containing protein</fullName>
    </recommendedName>
</protein>
<dbReference type="Gene3D" id="3.30.565.10">
    <property type="entry name" value="Histidine kinase-like ATPase, C-terminal domain"/>
    <property type="match status" value="1"/>
</dbReference>
<organism evidence="2">
    <name type="scientific">Castellaniella ginsengisoli</name>
    <dbReference type="NCBI Taxonomy" id="546114"/>
    <lineage>
        <taxon>Bacteria</taxon>
        <taxon>Pseudomonadati</taxon>
        <taxon>Pseudomonadota</taxon>
        <taxon>Betaproteobacteria</taxon>
        <taxon>Burkholderiales</taxon>
        <taxon>Alcaligenaceae</taxon>
        <taxon>Castellaniella</taxon>
    </lineage>
</organism>
<dbReference type="Pfam" id="PF24391">
    <property type="entry name" value="HD-CE"/>
    <property type="match status" value="1"/>
</dbReference>
<dbReference type="RefSeq" id="WP_368647411.1">
    <property type="nucleotide sequence ID" value="NZ_CP158255.1"/>
</dbReference>
<reference evidence="2" key="1">
    <citation type="submission" date="2024-05" db="EMBL/GenBank/DDBJ databases">
        <authorList>
            <person name="Luo Y.-C."/>
            <person name="Nicholds J."/>
            <person name="Mortimer T."/>
            <person name="Maboni G."/>
        </authorList>
    </citation>
    <scope>NUCLEOTIDE SEQUENCE</scope>
    <source>
        <strain evidence="2">151108</strain>
    </source>
</reference>
<gene>
    <name evidence="2" type="ORF">ABRZ09_05040</name>
</gene>
<dbReference type="EMBL" id="CP158255">
    <property type="protein sequence ID" value="XDJ51221.1"/>
    <property type="molecule type" value="Genomic_DNA"/>
</dbReference>
<evidence type="ECO:0000313" key="2">
    <source>
        <dbReference type="EMBL" id="XDJ51221.1"/>
    </source>
</evidence>
<feature type="domain" description="HD-CE" evidence="1">
    <location>
        <begin position="44"/>
        <end position="308"/>
    </location>
</feature>
<dbReference type="SUPFAM" id="SSF55874">
    <property type="entry name" value="ATPase domain of HSP90 chaperone/DNA topoisomerase II/histidine kinase"/>
    <property type="match status" value="1"/>
</dbReference>
<dbReference type="InterPro" id="IPR056471">
    <property type="entry name" value="HD-CE"/>
</dbReference>
<name>A0AB39D8S2_9BURK</name>
<evidence type="ECO:0000259" key="1">
    <source>
        <dbReference type="Pfam" id="PF24391"/>
    </source>
</evidence>
<dbReference type="InterPro" id="IPR036890">
    <property type="entry name" value="HATPase_C_sf"/>
</dbReference>